<feature type="signal peptide" evidence="2">
    <location>
        <begin position="1"/>
        <end position="20"/>
    </location>
</feature>
<evidence type="ECO:0008006" key="5">
    <source>
        <dbReference type="Google" id="ProtNLM"/>
    </source>
</evidence>
<proteinExistence type="predicted"/>
<dbReference type="PANTHER" id="PTHR31956:SF8">
    <property type="entry name" value="ACID PHOSPHATASE PHOA (AFU_ORTHOLOGUE AFUA_1G03570)"/>
    <property type="match status" value="1"/>
</dbReference>
<dbReference type="Proteomes" id="UP001213681">
    <property type="component" value="Unassembled WGS sequence"/>
</dbReference>
<sequence>MKLSTGLVLAGLSLATAATSDENLHDAKKVTPPKGKWFDRYVVIVLENTNKDVTFGNPYFLNLTNMGMTLGNYHANLHYSSVSALQPNYITMISNTIAAGVYDDADHNSTEMSLIDLFEPAGLYGGLHPLENSESNPISEDDSTLYVRKHNPFMSFDNIRNNTSRCQKIVNAEQNFANDVALGADAPMYMFYTPNLANDAHNTNISFTAEDVQYLMDTMLSNKEFMKKTLIVITFDENNIYINDNFGLPNSIYTVLLGNDTIKCYDCVDQQYYDHFSQVVTLERNWNLGTIPQPDGSGEGMDMWWRPFGMLHSSSDKICAYAPCS</sequence>
<dbReference type="GO" id="GO:0016788">
    <property type="term" value="F:hydrolase activity, acting on ester bonds"/>
    <property type="evidence" value="ECO:0007669"/>
    <property type="project" value="InterPro"/>
</dbReference>
<dbReference type="RefSeq" id="XP_056768392.1">
    <property type="nucleotide sequence ID" value="XM_056907665.1"/>
</dbReference>
<evidence type="ECO:0000256" key="2">
    <source>
        <dbReference type="SAM" id="SignalP"/>
    </source>
</evidence>
<reference evidence="3" key="2">
    <citation type="journal article" date="2023" name="IMA Fungus">
        <title>Comparative genomic study of the Penicillium genus elucidates a diverse pangenome and 15 lateral gene transfer events.</title>
        <authorList>
            <person name="Petersen C."/>
            <person name="Sorensen T."/>
            <person name="Nielsen M.R."/>
            <person name="Sondergaard T.E."/>
            <person name="Sorensen J.L."/>
            <person name="Fitzpatrick D.A."/>
            <person name="Frisvad J.C."/>
            <person name="Nielsen K.L."/>
        </authorList>
    </citation>
    <scope>NUCLEOTIDE SEQUENCE</scope>
    <source>
        <strain evidence="3">IBT 16125</strain>
    </source>
</reference>
<feature type="chain" id="PRO_5042088408" description="Acid phosphatase" evidence="2">
    <location>
        <begin position="21"/>
        <end position="325"/>
    </location>
</feature>
<keyword evidence="1" id="KW-0378">Hydrolase</keyword>
<dbReference type="InterPro" id="IPR007312">
    <property type="entry name" value="Phosphoesterase"/>
</dbReference>
<keyword evidence="4" id="KW-1185">Reference proteome</keyword>
<keyword evidence="2" id="KW-0732">Signal</keyword>
<reference evidence="3" key="1">
    <citation type="submission" date="2022-12" db="EMBL/GenBank/DDBJ databases">
        <authorList>
            <person name="Petersen C."/>
        </authorList>
    </citation>
    <scope>NUCLEOTIDE SEQUENCE</scope>
    <source>
        <strain evidence="3">IBT 16125</strain>
    </source>
</reference>
<protein>
    <recommendedName>
        <fullName evidence="5">Acid phosphatase</fullName>
    </recommendedName>
</protein>
<dbReference type="AlphaFoldDB" id="A0AAD6CAR6"/>
<evidence type="ECO:0000256" key="1">
    <source>
        <dbReference type="ARBA" id="ARBA00022801"/>
    </source>
</evidence>
<dbReference type="GeneID" id="81597908"/>
<evidence type="ECO:0000313" key="3">
    <source>
        <dbReference type="EMBL" id="KAJ5456019.1"/>
    </source>
</evidence>
<comment type="caution">
    <text evidence="3">The sequence shown here is derived from an EMBL/GenBank/DDBJ whole genome shotgun (WGS) entry which is preliminary data.</text>
</comment>
<dbReference type="PANTHER" id="PTHR31956">
    <property type="entry name" value="NON-SPECIFIC PHOSPHOLIPASE C4-RELATED"/>
    <property type="match status" value="1"/>
</dbReference>
<name>A0AAD6CAR6_9EURO</name>
<dbReference type="EMBL" id="JAPVEA010000004">
    <property type="protein sequence ID" value="KAJ5456019.1"/>
    <property type="molecule type" value="Genomic_DNA"/>
</dbReference>
<evidence type="ECO:0000313" key="4">
    <source>
        <dbReference type="Proteomes" id="UP001213681"/>
    </source>
</evidence>
<organism evidence="3 4">
    <name type="scientific">Penicillium daleae</name>
    <dbReference type="NCBI Taxonomy" id="63821"/>
    <lineage>
        <taxon>Eukaryota</taxon>
        <taxon>Fungi</taxon>
        <taxon>Dikarya</taxon>
        <taxon>Ascomycota</taxon>
        <taxon>Pezizomycotina</taxon>
        <taxon>Eurotiomycetes</taxon>
        <taxon>Eurotiomycetidae</taxon>
        <taxon>Eurotiales</taxon>
        <taxon>Aspergillaceae</taxon>
        <taxon>Penicillium</taxon>
    </lineage>
</organism>
<dbReference type="Gene3D" id="3.40.720.10">
    <property type="entry name" value="Alkaline Phosphatase, subunit A"/>
    <property type="match status" value="1"/>
</dbReference>
<accession>A0AAD6CAR6</accession>
<dbReference type="Pfam" id="PF04185">
    <property type="entry name" value="Phosphoesterase"/>
    <property type="match status" value="1"/>
</dbReference>
<gene>
    <name evidence="3" type="ORF">N7458_004283</name>
</gene>
<dbReference type="InterPro" id="IPR017850">
    <property type="entry name" value="Alkaline_phosphatase_core_sf"/>
</dbReference>
<dbReference type="GO" id="GO:0009395">
    <property type="term" value="P:phospholipid catabolic process"/>
    <property type="evidence" value="ECO:0007669"/>
    <property type="project" value="TreeGrafter"/>
</dbReference>